<evidence type="ECO:0000313" key="4">
    <source>
        <dbReference type="EMBL" id="ETL33279.1"/>
    </source>
</evidence>
<dbReference type="EMBL" id="KI674543">
    <property type="protein sequence ID" value="ETL33279.1"/>
    <property type="molecule type" value="Genomic_DNA"/>
</dbReference>
<dbReference type="EMBL" id="KI687785">
    <property type="protein sequence ID" value="ETK79860.1"/>
    <property type="molecule type" value="Genomic_DNA"/>
</dbReference>
<organism evidence="3">
    <name type="scientific">Phytophthora nicotianae</name>
    <name type="common">Potato buckeye rot agent</name>
    <name type="synonym">Phytophthora parasitica</name>
    <dbReference type="NCBI Taxonomy" id="4792"/>
    <lineage>
        <taxon>Eukaryota</taxon>
        <taxon>Sar</taxon>
        <taxon>Stramenopiles</taxon>
        <taxon>Oomycota</taxon>
        <taxon>Peronosporomycetes</taxon>
        <taxon>Peronosporales</taxon>
        <taxon>Peronosporaceae</taxon>
        <taxon>Phytophthora</taxon>
    </lineage>
</organism>
<accession>W2GC69</accession>
<proteinExistence type="predicted"/>
<dbReference type="Gene3D" id="1.25.40.10">
    <property type="entry name" value="Tetratricopeptide repeat domain"/>
    <property type="match status" value="2"/>
</dbReference>
<evidence type="ECO:0008006" key="5">
    <source>
        <dbReference type="Google" id="ProtNLM"/>
    </source>
</evidence>
<protein>
    <recommendedName>
        <fullName evidence="5">Pentacotripeptide-repeat region of PRORP domain-containing protein</fullName>
    </recommendedName>
</protein>
<dbReference type="NCBIfam" id="TIGR00756">
    <property type="entry name" value="PPR"/>
    <property type="match status" value="1"/>
</dbReference>
<evidence type="ECO:0000256" key="1">
    <source>
        <dbReference type="ARBA" id="ARBA00022737"/>
    </source>
</evidence>
<dbReference type="VEuPathDB" id="FungiDB:PPTG_23620"/>
<dbReference type="GO" id="GO:0009507">
    <property type="term" value="C:chloroplast"/>
    <property type="evidence" value="ECO:0007669"/>
    <property type="project" value="TreeGrafter"/>
</dbReference>
<dbReference type="PANTHER" id="PTHR47936:SF1">
    <property type="entry name" value="PENTATRICOPEPTIDE REPEAT-CONTAINING PROTEIN GUN1, CHLOROPLASTIC"/>
    <property type="match status" value="1"/>
</dbReference>
<dbReference type="AlphaFoldDB" id="W2GC69"/>
<dbReference type="InterPro" id="IPR011990">
    <property type="entry name" value="TPR-like_helical_dom_sf"/>
</dbReference>
<dbReference type="InterPro" id="IPR002885">
    <property type="entry name" value="PPR_rpt"/>
</dbReference>
<dbReference type="Proteomes" id="UP000053864">
    <property type="component" value="Unassembled WGS sequence"/>
</dbReference>
<reference evidence="3" key="1">
    <citation type="submission" date="2013-11" db="EMBL/GenBank/DDBJ databases">
        <title>The Genome Sequence of Phytophthora parasitica CJ02B3.</title>
        <authorList>
            <consortium name="The Broad Institute Genomics Platform"/>
            <person name="Russ C."/>
            <person name="Tyler B."/>
            <person name="Panabieres F."/>
            <person name="Shan W."/>
            <person name="Tripathy S."/>
            <person name="Grunwald N."/>
            <person name="Machado M."/>
            <person name="Johnson C.S."/>
            <person name="Arredondo F."/>
            <person name="Hong C."/>
            <person name="Coffey M."/>
            <person name="Young S.K."/>
            <person name="Zeng Q."/>
            <person name="Gargeya S."/>
            <person name="Fitzgerald M."/>
            <person name="Abouelleil A."/>
            <person name="Alvarado L."/>
            <person name="Chapman S.B."/>
            <person name="Gainer-Dewar J."/>
            <person name="Goldberg J."/>
            <person name="Griggs A."/>
            <person name="Gujja S."/>
            <person name="Hansen M."/>
            <person name="Howarth C."/>
            <person name="Imamovic A."/>
            <person name="Ireland A."/>
            <person name="Larimer J."/>
            <person name="McCowan C."/>
            <person name="Murphy C."/>
            <person name="Pearson M."/>
            <person name="Poon T.W."/>
            <person name="Priest M."/>
            <person name="Roberts A."/>
            <person name="Saif S."/>
            <person name="Shea T."/>
            <person name="Sykes S."/>
            <person name="Wortman J."/>
            <person name="Nusbaum C."/>
            <person name="Birren B."/>
        </authorList>
    </citation>
    <scope>NUCLEOTIDE SEQUENCE [LARGE SCALE GENOMIC DNA]</scope>
    <source>
        <strain evidence="3">CJ02B3</strain>
    </source>
</reference>
<dbReference type="Pfam" id="PF01535">
    <property type="entry name" value="PPR"/>
    <property type="match status" value="3"/>
</dbReference>
<evidence type="ECO:0000313" key="3">
    <source>
        <dbReference type="EMBL" id="ETK79860.1"/>
    </source>
</evidence>
<reference evidence="4" key="2">
    <citation type="submission" date="2013-11" db="EMBL/GenBank/DDBJ databases">
        <title>The Genome Sequence of Phytophthora parasitica CJ05E6.</title>
        <authorList>
            <consortium name="The Broad Institute Genomics Platform"/>
            <person name="Russ C."/>
            <person name="Tyler B."/>
            <person name="Panabieres F."/>
            <person name="Shan W."/>
            <person name="Tripathy S."/>
            <person name="Grunwald N."/>
            <person name="Machado M."/>
            <person name="Johnson C.S."/>
            <person name="Arredondo F."/>
            <person name="Hong C."/>
            <person name="Coffey M."/>
            <person name="Young S.K."/>
            <person name="Zeng Q."/>
            <person name="Gargeya S."/>
            <person name="Fitzgerald M."/>
            <person name="Abouelleil A."/>
            <person name="Alvarado L."/>
            <person name="Chapman S.B."/>
            <person name="Gainer-Dewar J."/>
            <person name="Goldberg J."/>
            <person name="Griggs A."/>
            <person name="Gujja S."/>
            <person name="Hansen M."/>
            <person name="Howarth C."/>
            <person name="Imamovic A."/>
            <person name="Ireland A."/>
            <person name="Larimer J."/>
            <person name="McCowan C."/>
            <person name="Murphy C."/>
            <person name="Pearson M."/>
            <person name="Poon T.W."/>
            <person name="Priest M."/>
            <person name="Roberts A."/>
            <person name="Saif S."/>
            <person name="Shea T."/>
            <person name="Sykes S."/>
            <person name="Wortman J."/>
            <person name="Nusbaum C."/>
            <person name="Birren B."/>
        </authorList>
    </citation>
    <scope>NUCLEOTIDE SEQUENCE [LARGE SCALE GENOMIC DNA]</scope>
    <source>
        <strain evidence="4">CJ05E6</strain>
    </source>
</reference>
<feature type="non-terminal residue" evidence="3">
    <location>
        <position position="1"/>
    </location>
</feature>
<feature type="region of interest" description="Disordered" evidence="2">
    <location>
        <begin position="907"/>
        <end position="930"/>
    </location>
</feature>
<name>W2GC69_PHYNI</name>
<keyword evidence="1" id="KW-0677">Repeat</keyword>
<dbReference type="Proteomes" id="UP000053236">
    <property type="component" value="Unassembled WGS sequence"/>
</dbReference>
<dbReference type="PANTHER" id="PTHR47936">
    <property type="entry name" value="PPR_LONG DOMAIN-CONTAINING PROTEIN"/>
    <property type="match status" value="1"/>
</dbReference>
<sequence>RHRSLDTEGAHQKHQNLSALCISSRSMWRACRVAALRQLRREAARVPVARAPLALQQLGGVNSYFTNIAGVDREVLLTRSARDLRNELGDAQIGVVVKALKGELADATAREDVTSDEIVDLFMAAQKTRAISVMLDAFNFLDANYPAHINFAVYGEIFRILTRKNNAKRLIEIYETAKPRFKAVPEIIYRFGIVGYLQNGDMDTSIDIWQEMTDAGHETTNEITSRLMMAYARKGDAEKVMELYESVDPQIGYWHESCIDRIILSMGIIEHPAKAFEFYSNSSMKLSGGTLIALLSVCNSNNCKQQASDILANRKKFDLLLDARGYNRIMMTLEFLERNDEIKEILEEMVENNVRFDTRTNNIIERNAEYLKDTTFVADPNKSKAAGFTLSPRIREMLAQGNTKAAAELVDSIAKPVEKSQLPEDFEGEIPDDALIVSPSVARDAVRVYIKTNQHDKVAALVKGFSVVRGKYAYALAEVITHYLKLRNKTGDELSYAASKAMLFQGVQIYRVDDTLKLFRRFHDPDAAVELFEQVLASYWGKDGRNVDMSVANANADEDVGEYQPKPYFVNFNIGKVINLVLQTLVENGQVEKALDTLNMMESRDLDANQGNYVTILSSMRKHLRNNNANRKVKYDINNVQMVLQDLRSRNVKVNRAVVGFLCPAYVGANKQQRLELLEAFAEAQNDPNDSYILPHLCYETLLNFMAEEGNISEVRELYEEAVASLNEKETRGVPRGWVTIRISKLAKEGNIEEAEQITMQMPEECGGYTFRAVVSVLRGAIEAQKLETVDNMIALLEDRDFVVGLADAYELVHLAREKDLSLKVLDIIRLFEKGNLKEVAPAEEGKGNLEAAFVRRQHGDVHALRKVKTMYTVALKLCEKNGLWKQALILRDRMITLFGQEAMDEISSGQSNSTRKHRERKDKQSDDEE</sequence>
<dbReference type="GO" id="GO:0031930">
    <property type="term" value="P:mitochondria-nucleus signaling pathway"/>
    <property type="evidence" value="ECO:0007669"/>
    <property type="project" value="TreeGrafter"/>
</dbReference>
<gene>
    <name evidence="3" type="ORF">L915_14339</name>
    <name evidence="4" type="ORF">L916_14244</name>
</gene>
<evidence type="ECO:0000256" key="2">
    <source>
        <dbReference type="SAM" id="MobiDB-lite"/>
    </source>
</evidence>